<evidence type="ECO:0000313" key="4">
    <source>
        <dbReference type="Proteomes" id="UP000220133"/>
    </source>
</evidence>
<sequence length="297" mass="30839">MAAVENKQDKFKALSITIVIHALLLITFIAVSFKIPPPPPNMDLGMEVNLGTSDDGMGEMQPLNPNPPAAAEEVAAAPPVATPAKADAPTESLATSDEEDAPVIHQPEKKTNVPKKFDKTLDKKEDKAKAKPTEKKEVPAPKKVEPKAKGLYTYKGGNSSGNSGNGAEGSNNSTGEGVTGKPGDQGKANGDPNAKGYEGNGGLGGGKSDFRLSGRKLLKAPSNVYNGPETGYVALNIKVDRNGNVVSAVPILSGTTITSQAAIEEARKSALQVKYDASPSAPAEQFGTVKVYFKTGG</sequence>
<dbReference type="Proteomes" id="UP000220133">
    <property type="component" value="Chromosome"/>
</dbReference>
<accession>A0A291QX91</accession>
<feature type="compositionally biased region" description="Low complexity" evidence="1">
    <location>
        <begin position="69"/>
        <end position="90"/>
    </location>
</feature>
<keyword evidence="4" id="KW-1185">Reference proteome</keyword>
<keyword evidence="2" id="KW-1133">Transmembrane helix</keyword>
<dbReference type="AlphaFoldDB" id="A0A291QX91"/>
<evidence type="ECO:0000313" key="3">
    <source>
        <dbReference type="EMBL" id="ATL48483.1"/>
    </source>
</evidence>
<reference evidence="3 4" key="1">
    <citation type="submission" date="2017-10" db="EMBL/GenBank/DDBJ databases">
        <title>Paenichitinophaga pekingensis gen. nov., sp. nov., isolated from activated sludge.</title>
        <authorList>
            <person name="Jin D."/>
            <person name="Kong X."/>
            <person name="Deng Y."/>
            <person name="Bai Z."/>
        </authorList>
    </citation>
    <scope>NUCLEOTIDE SEQUENCE [LARGE SCALE GENOMIC DNA]</scope>
    <source>
        <strain evidence="3 4">13</strain>
    </source>
</reference>
<dbReference type="RefSeq" id="WP_098194856.1">
    <property type="nucleotide sequence ID" value="NZ_CP023777.1"/>
</dbReference>
<proteinExistence type="predicted"/>
<evidence type="ECO:0008006" key="5">
    <source>
        <dbReference type="Google" id="ProtNLM"/>
    </source>
</evidence>
<feature type="compositionally biased region" description="Basic and acidic residues" evidence="1">
    <location>
        <begin position="106"/>
        <end position="148"/>
    </location>
</feature>
<protein>
    <recommendedName>
        <fullName evidence="5">Energy transducer TonB</fullName>
    </recommendedName>
</protein>
<dbReference type="EMBL" id="CP023777">
    <property type="protein sequence ID" value="ATL48483.1"/>
    <property type="molecule type" value="Genomic_DNA"/>
</dbReference>
<feature type="region of interest" description="Disordered" evidence="1">
    <location>
        <begin position="52"/>
        <end position="208"/>
    </location>
</feature>
<feature type="transmembrane region" description="Helical" evidence="2">
    <location>
        <begin position="12"/>
        <end position="33"/>
    </location>
</feature>
<evidence type="ECO:0000256" key="2">
    <source>
        <dbReference type="SAM" id="Phobius"/>
    </source>
</evidence>
<evidence type="ECO:0000256" key="1">
    <source>
        <dbReference type="SAM" id="MobiDB-lite"/>
    </source>
</evidence>
<dbReference type="OrthoDB" id="676306at2"/>
<feature type="compositionally biased region" description="Gly residues" evidence="1">
    <location>
        <begin position="198"/>
        <end position="207"/>
    </location>
</feature>
<name>A0A291QX91_9BACT</name>
<keyword evidence="2" id="KW-0812">Transmembrane</keyword>
<gene>
    <name evidence="3" type="ORF">COR50_15685</name>
</gene>
<keyword evidence="2" id="KW-0472">Membrane</keyword>
<dbReference type="KEGG" id="cbae:COR50_15685"/>
<organism evidence="3 4">
    <name type="scientific">Chitinophaga caeni</name>
    <dbReference type="NCBI Taxonomy" id="2029983"/>
    <lineage>
        <taxon>Bacteria</taxon>
        <taxon>Pseudomonadati</taxon>
        <taxon>Bacteroidota</taxon>
        <taxon>Chitinophagia</taxon>
        <taxon>Chitinophagales</taxon>
        <taxon>Chitinophagaceae</taxon>
        <taxon>Chitinophaga</taxon>
    </lineage>
</organism>